<dbReference type="GO" id="GO:0005886">
    <property type="term" value="C:plasma membrane"/>
    <property type="evidence" value="ECO:0007669"/>
    <property type="project" value="TreeGrafter"/>
</dbReference>
<dbReference type="InterPro" id="IPR001611">
    <property type="entry name" value="Leu-rich_rpt"/>
</dbReference>
<evidence type="ECO:0000313" key="2">
    <source>
        <dbReference type="WBParaSite" id="PSAMB.scaffold3537size17891.g21845.t1"/>
    </source>
</evidence>
<proteinExistence type="predicted"/>
<organism evidence="1 2">
    <name type="scientific">Plectus sambesii</name>
    <dbReference type="NCBI Taxonomy" id="2011161"/>
    <lineage>
        <taxon>Eukaryota</taxon>
        <taxon>Metazoa</taxon>
        <taxon>Ecdysozoa</taxon>
        <taxon>Nematoda</taxon>
        <taxon>Chromadorea</taxon>
        <taxon>Plectida</taxon>
        <taxon>Plectina</taxon>
        <taxon>Plectoidea</taxon>
        <taxon>Plectidae</taxon>
        <taxon>Plectus</taxon>
    </lineage>
</organism>
<dbReference type="WBParaSite" id="PSAMB.scaffold3537size17891.g21845.t1">
    <property type="protein sequence ID" value="PSAMB.scaffold3537size17891.g21845.t1"/>
    <property type="gene ID" value="PSAMB.scaffold3537size17891.g21845"/>
</dbReference>
<dbReference type="SUPFAM" id="SSF52047">
    <property type="entry name" value="RNI-like"/>
    <property type="match status" value="1"/>
</dbReference>
<dbReference type="AlphaFoldDB" id="A0A914WBE6"/>
<dbReference type="InterPro" id="IPR051279">
    <property type="entry name" value="PP1-Reg/Actin-Interact_Protein"/>
</dbReference>
<dbReference type="Gene3D" id="3.80.10.10">
    <property type="entry name" value="Ribonuclease Inhibitor"/>
    <property type="match status" value="1"/>
</dbReference>
<dbReference type="PANTHER" id="PTHR24112">
    <property type="entry name" value="LEUCINE-RICH REPEAT, ISOFORM F-RELATED"/>
    <property type="match status" value="1"/>
</dbReference>
<keyword evidence="1" id="KW-1185">Reference proteome</keyword>
<dbReference type="SMART" id="SM00368">
    <property type="entry name" value="LRR_RI"/>
    <property type="match status" value="2"/>
</dbReference>
<dbReference type="Proteomes" id="UP000887566">
    <property type="component" value="Unplaced"/>
</dbReference>
<protein>
    <submittedName>
        <fullName evidence="2">Uncharacterized protein</fullName>
    </submittedName>
</protein>
<dbReference type="GO" id="GO:0016477">
    <property type="term" value="P:cell migration"/>
    <property type="evidence" value="ECO:0007669"/>
    <property type="project" value="TreeGrafter"/>
</dbReference>
<name>A0A914WBE6_9BILA</name>
<dbReference type="Pfam" id="PF13516">
    <property type="entry name" value="LRR_6"/>
    <property type="match status" value="2"/>
</dbReference>
<dbReference type="InterPro" id="IPR032675">
    <property type="entry name" value="LRR_dom_sf"/>
</dbReference>
<dbReference type="GO" id="GO:0030027">
    <property type="term" value="C:lamellipodium"/>
    <property type="evidence" value="ECO:0007669"/>
    <property type="project" value="TreeGrafter"/>
</dbReference>
<dbReference type="PANTHER" id="PTHR24112:SF66">
    <property type="entry name" value="LEUCINE-RICH REPEAT, ISOFORM F"/>
    <property type="match status" value="1"/>
</dbReference>
<reference evidence="2" key="1">
    <citation type="submission" date="2022-11" db="UniProtKB">
        <authorList>
            <consortium name="WormBaseParasite"/>
        </authorList>
    </citation>
    <scope>IDENTIFICATION</scope>
</reference>
<evidence type="ECO:0000313" key="1">
    <source>
        <dbReference type="Proteomes" id="UP000887566"/>
    </source>
</evidence>
<accession>A0A914WBE6</accession>
<sequence>MNGLAQNQQASGICLNLSSCLDTKCLTVLQQLLPGIKCVEKLIVRNNSMGKALAMLLPRFGDMENLRTLDIGGENFEVLIENYQFDVIEEILELILTFLQDAKKINTLILSDCQLKEHLNCMIYKLINSGNTSLRTIDISGNQIGDTGAAILSEALKKNQTLKSVILDKNGIGEEGVWKLSEAFHHNTTLTSLSAQTSLKEITKTANISYQYHQNEEALIMLEEGLKHNQKLHNRPDSKEKKIGTDILIAQKQCEQELHEASTFTGNNQDVYSAANNMQRNGLEFAEASEQKTGSIGTIELKNNED</sequence>
<dbReference type="GO" id="GO:0034315">
    <property type="term" value="P:regulation of Arp2/3 complex-mediated actin nucleation"/>
    <property type="evidence" value="ECO:0007669"/>
    <property type="project" value="TreeGrafter"/>
</dbReference>